<sequence length="115" mass="13005">MWYSDYHVWILPIHERVVRLGLTEKMRNNLGTIVHVDLPSIGNACKEGEVLVVLESSKSAIEVLSPVTGEVIDVNLELLDNSQKINDAPEGEGWLVIVRLEQDWSLLKLSLMEQK</sequence>
<proteinExistence type="inferred from homology"/>
<dbReference type="Pfam" id="PF01597">
    <property type="entry name" value="GCV_H"/>
    <property type="match status" value="1"/>
</dbReference>
<dbReference type="InterPro" id="IPR002930">
    <property type="entry name" value="GCV_H"/>
</dbReference>
<dbReference type="OrthoDB" id="9796712at2"/>
<evidence type="ECO:0000313" key="5">
    <source>
        <dbReference type="EMBL" id="SPN73568.1"/>
    </source>
</evidence>
<keyword evidence="3" id="KW-0450">Lipoyl</keyword>
<evidence type="ECO:0000256" key="2">
    <source>
        <dbReference type="ARBA" id="ARBA00018830"/>
    </source>
</evidence>
<dbReference type="SUPFAM" id="SSF51230">
    <property type="entry name" value="Single hybrid motif"/>
    <property type="match status" value="1"/>
</dbReference>
<dbReference type="CDD" id="cd06848">
    <property type="entry name" value="GCS_H"/>
    <property type="match status" value="1"/>
</dbReference>
<dbReference type="AlphaFoldDB" id="A0A2R8FAW1"/>
<evidence type="ECO:0000313" key="6">
    <source>
        <dbReference type="Proteomes" id="UP000244926"/>
    </source>
</evidence>
<feature type="domain" description="Lipoyl-binding" evidence="4">
    <location>
        <begin position="17"/>
        <end position="99"/>
    </location>
</feature>
<evidence type="ECO:0000259" key="4">
    <source>
        <dbReference type="PROSITE" id="PS50968"/>
    </source>
</evidence>
<dbReference type="NCBIfam" id="TIGR03077">
    <property type="entry name" value="not_gcvH"/>
    <property type="match status" value="1"/>
</dbReference>
<dbReference type="GO" id="GO:0005960">
    <property type="term" value="C:glycine cleavage complex"/>
    <property type="evidence" value="ECO:0007669"/>
    <property type="project" value="InterPro"/>
</dbReference>
<dbReference type="InterPro" id="IPR011053">
    <property type="entry name" value="Single_hybrid_motif"/>
</dbReference>
<organism evidence="5 6">
    <name type="scientific">Chlamydia serpentis</name>
    <dbReference type="NCBI Taxonomy" id="1967782"/>
    <lineage>
        <taxon>Bacteria</taxon>
        <taxon>Pseudomonadati</taxon>
        <taxon>Chlamydiota</taxon>
        <taxon>Chlamydiia</taxon>
        <taxon>Chlamydiales</taxon>
        <taxon>Chlamydiaceae</taxon>
        <taxon>Chlamydia/Chlamydophila group</taxon>
        <taxon>Chlamydia</taxon>
    </lineage>
</organism>
<accession>A0A2R8FAW1</accession>
<dbReference type="KEGG" id="csee:C10C_0399"/>
<evidence type="ECO:0000256" key="3">
    <source>
        <dbReference type="ARBA" id="ARBA00022823"/>
    </source>
</evidence>
<dbReference type="InterPro" id="IPR033753">
    <property type="entry name" value="GCV_H/Fam206"/>
</dbReference>
<dbReference type="GO" id="GO:0005829">
    <property type="term" value="C:cytosol"/>
    <property type="evidence" value="ECO:0007669"/>
    <property type="project" value="TreeGrafter"/>
</dbReference>
<dbReference type="GO" id="GO:0019464">
    <property type="term" value="P:glycine decarboxylation via glycine cleavage system"/>
    <property type="evidence" value="ECO:0007669"/>
    <property type="project" value="InterPro"/>
</dbReference>
<dbReference type="InterPro" id="IPR017514">
    <property type="entry name" value="GcvH_Chlamydia"/>
</dbReference>
<dbReference type="InterPro" id="IPR000089">
    <property type="entry name" value="Biotin_lipoyl"/>
</dbReference>
<comment type="similarity">
    <text evidence="1">Belongs to the GcvH family.</text>
</comment>
<protein>
    <recommendedName>
        <fullName evidence="2">Glycine cleavage system H-like protein</fullName>
    </recommendedName>
</protein>
<dbReference type="PANTHER" id="PTHR11715:SF3">
    <property type="entry name" value="GLYCINE CLEAVAGE SYSTEM H PROTEIN-RELATED"/>
    <property type="match status" value="1"/>
</dbReference>
<dbReference type="RefSeq" id="WP_108896528.1">
    <property type="nucleotide sequence ID" value="NZ_LT993738.1"/>
</dbReference>
<gene>
    <name evidence="5" type="primary">gcvH</name>
    <name evidence="5" type="ORF">C10C_0399</name>
</gene>
<dbReference type="PROSITE" id="PS50968">
    <property type="entry name" value="BIOTINYL_LIPOYL"/>
    <property type="match status" value="1"/>
</dbReference>
<dbReference type="PANTHER" id="PTHR11715">
    <property type="entry name" value="GLYCINE CLEAVAGE SYSTEM H PROTEIN"/>
    <property type="match status" value="1"/>
</dbReference>
<keyword evidence="6" id="KW-1185">Reference proteome</keyword>
<dbReference type="EMBL" id="LT993738">
    <property type="protein sequence ID" value="SPN73568.1"/>
    <property type="molecule type" value="Genomic_DNA"/>
</dbReference>
<evidence type="ECO:0000256" key="1">
    <source>
        <dbReference type="ARBA" id="ARBA00009249"/>
    </source>
</evidence>
<reference evidence="6" key="1">
    <citation type="submission" date="2017-11" db="EMBL/GenBank/DDBJ databases">
        <authorList>
            <person name="Seth-Smith MB H."/>
        </authorList>
    </citation>
    <scope>NUCLEOTIDE SEQUENCE [LARGE SCALE GENOMIC DNA]</scope>
</reference>
<dbReference type="Proteomes" id="UP000244926">
    <property type="component" value="Chromosome I"/>
</dbReference>
<name>A0A2R8FAW1_9CHLA</name>
<dbReference type="Gene3D" id="2.40.50.100">
    <property type="match status" value="1"/>
</dbReference>
<dbReference type="GO" id="GO:0009249">
    <property type="term" value="P:protein lipoylation"/>
    <property type="evidence" value="ECO:0007669"/>
    <property type="project" value="TreeGrafter"/>
</dbReference>